<keyword evidence="3 4" id="KW-0440">LIM domain</keyword>
<proteinExistence type="predicted"/>
<dbReference type="EMBL" id="CP092879">
    <property type="protein sequence ID" value="UYV79260.1"/>
    <property type="molecule type" value="Genomic_DNA"/>
</dbReference>
<evidence type="ECO:0000256" key="1">
    <source>
        <dbReference type="ARBA" id="ARBA00022723"/>
    </source>
</evidence>
<keyword evidence="2 4" id="KW-0862">Zinc</keyword>
<accession>A0ABY6LIG6</accession>
<name>A0ABY6LIG6_9ARAC</name>
<keyword evidence="7" id="KW-1185">Reference proteome</keyword>
<dbReference type="PROSITE" id="PS50023">
    <property type="entry name" value="LIM_DOMAIN_2"/>
    <property type="match status" value="1"/>
</dbReference>
<sequence>MSIIQRSKQELTHPCWQGHAPLRHMPQICPRCNTTVYFNEEKIAVGKHWHKHCFVCGAIVSAPADADRRRPPMPIVAAVIPFSGKVACKITFNCRNSNFKMVELSELSYYRYCRITKWKSNAAHDSAEQEGQALVLSTQQSLISRLKSGHLRKAKSSSLCQRVCQLISRNFNMSWKPLHCDRAVGWELVYRLSNALEERFLTGEAALKERCPLPQVCSHEVLLYHVFNQSSRVRREEVLQFTVVCSQ</sequence>
<dbReference type="Gene3D" id="2.10.110.10">
    <property type="entry name" value="Cysteine Rich Protein"/>
    <property type="match status" value="1"/>
</dbReference>
<keyword evidence="1 4" id="KW-0479">Metal-binding</keyword>
<dbReference type="Proteomes" id="UP001235939">
    <property type="component" value="Chromosome 17"/>
</dbReference>
<reference evidence="6 7" key="1">
    <citation type="submission" date="2022-01" db="EMBL/GenBank/DDBJ databases">
        <title>A chromosomal length assembly of Cordylochernes scorpioides.</title>
        <authorList>
            <person name="Zeh D."/>
            <person name="Zeh J."/>
        </authorList>
    </citation>
    <scope>NUCLEOTIDE SEQUENCE [LARGE SCALE GENOMIC DNA]</scope>
    <source>
        <strain evidence="6">IN4F17</strain>
        <tissue evidence="6">Whole Body</tissue>
    </source>
</reference>
<evidence type="ECO:0000259" key="5">
    <source>
        <dbReference type="PROSITE" id="PS50023"/>
    </source>
</evidence>
<organism evidence="6 7">
    <name type="scientific">Cordylochernes scorpioides</name>
    <dbReference type="NCBI Taxonomy" id="51811"/>
    <lineage>
        <taxon>Eukaryota</taxon>
        <taxon>Metazoa</taxon>
        <taxon>Ecdysozoa</taxon>
        <taxon>Arthropoda</taxon>
        <taxon>Chelicerata</taxon>
        <taxon>Arachnida</taxon>
        <taxon>Pseudoscorpiones</taxon>
        <taxon>Cheliferoidea</taxon>
        <taxon>Chernetidae</taxon>
        <taxon>Cordylochernes</taxon>
    </lineage>
</organism>
<dbReference type="SUPFAM" id="SSF57716">
    <property type="entry name" value="Glucocorticoid receptor-like (DNA-binding domain)"/>
    <property type="match status" value="1"/>
</dbReference>
<gene>
    <name evidence="6" type="ORF">LAZ67_17001815</name>
</gene>
<evidence type="ECO:0000313" key="6">
    <source>
        <dbReference type="EMBL" id="UYV79260.1"/>
    </source>
</evidence>
<evidence type="ECO:0000256" key="2">
    <source>
        <dbReference type="ARBA" id="ARBA00022833"/>
    </source>
</evidence>
<evidence type="ECO:0000256" key="4">
    <source>
        <dbReference type="PROSITE-ProRule" id="PRU00125"/>
    </source>
</evidence>
<evidence type="ECO:0000313" key="7">
    <source>
        <dbReference type="Proteomes" id="UP001235939"/>
    </source>
</evidence>
<dbReference type="InterPro" id="IPR001781">
    <property type="entry name" value="Znf_LIM"/>
</dbReference>
<protein>
    <submittedName>
        <fullName evidence="6">CSRP2</fullName>
    </submittedName>
</protein>
<feature type="domain" description="LIM zinc-binding" evidence="5">
    <location>
        <begin position="27"/>
        <end position="98"/>
    </location>
</feature>
<evidence type="ECO:0000256" key="3">
    <source>
        <dbReference type="ARBA" id="ARBA00023038"/>
    </source>
</evidence>